<keyword evidence="8" id="KW-0472">Membrane</keyword>
<evidence type="ECO:0000256" key="8">
    <source>
        <dbReference type="ARBA" id="ARBA00023136"/>
    </source>
</evidence>
<keyword evidence="3" id="KW-1003">Cell membrane</keyword>
<feature type="region of interest" description="Disordered" evidence="9">
    <location>
        <begin position="160"/>
        <end position="215"/>
    </location>
</feature>
<keyword evidence="2" id="KW-0813">Transport</keyword>
<comment type="subcellular location">
    <subcellularLocation>
        <location evidence="1">Cell inner membrane</location>
    </subcellularLocation>
</comment>
<evidence type="ECO:0000256" key="4">
    <source>
        <dbReference type="ARBA" id="ARBA00022519"/>
    </source>
</evidence>
<dbReference type="RefSeq" id="WP_104416527.1">
    <property type="nucleotide sequence ID" value="NZ_PTIT01000020.1"/>
</dbReference>
<keyword evidence="7" id="KW-1133">Transmembrane helix</keyword>
<proteinExistence type="predicted"/>
<dbReference type="GO" id="GO:0015031">
    <property type="term" value="P:protein transport"/>
    <property type="evidence" value="ECO:0007669"/>
    <property type="project" value="UniProtKB-KW"/>
</dbReference>
<sequence>MPTVDQRIPPLLAMATALAMLAVTGWQGYEFWQTESGPGPLGESVSTVPEPQSRLTIPDVSLAELPLFGDAQAIQPQTASNTRNLPETNLSLVLRGAMAAGGDYPASALIEGPEGDTEVYQVGDRLPGNALLRTVLPNRIIIERGGKLENLYFPETEATEGLSLTRENQPEPETVAPPEPRQDEAASGASPGDQNRRDEIRRRLEERRQELQENN</sequence>
<keyword evidence="5" id="KW-0812">Transmembrane</keyword>
<evidence type="ECO:0000259" key="10">
    <source>
        <dbReference type="Pfam" id="PF11356"/>
    </source>
</evidence>
<keyword evidence="4" id="KW-0997">Cell inner membrane</keyword>
<dbReference type="GO" id="GO:0005886">
    <property type="term" value="C:plasma membrane"/>
    <property type="evidence" value="ECO:0007669"/>
    <property type="project" value="UniProtKB-SubCell"/>
</dbReference>
<dbReference type="Gene3D" id="2.30.30.830">
    <property type="match status" value="1"/>
</dbReference>
<comment type="caution">
    <text evidence="12">The sequence shown here is derived from an EMBL/GenBank/DDBJ whole genome shotgun (WGS) entry which is preliminary data.</text>
</comment>
<evidence type="ECO:0000256" key="1">
    <source>
        <dbReference type="ARBA" id="ARBA00004533"/>
    </source>
</evidence>
<dbReference type="EMBL" id="PTIT01000020">
    <property type="protein sequence ID" value="PPK50767.1"/>
    <property type="molecule type" value="Genomic_DNA"/>
</dbReference>
<reference evidence="11 14" key="1">
    <citation type="submission" date="2018-02" db="EMBL/GenBank/DDBJ databases">
        <title>Deep subsurface shale carbon reservoir microbial communities from Ohio and West Virginia, USA.</title>
        <authorList>
            <person name="Wrighton K."/>
        </authorList>
    </citation>
    <scope>NUCLEOTIDE SEQUENCE [LARGE SCALE GENOMIC DNA]</scope>
    <source>
        <strain evidence="11 14">UTICA-S1B6</strain>
    </source>
</reference>
<reference evidence="12 13" key="2">
    <citation type="submission" date="2018-02" db="EMBL/GenBank/DDBJ databases">
        <title>Subsurface microbial communities from deep shales in Ohio and West Virginia, USA.</title>
        <authorList>
            <person name="Wrighton K."/>
        </authorList>
    </citation>
    <scope>NUCLEOTIDE SEQUENCE [LARGE SCALE GENOMIC DNA]</scope>
    <source>
        <strain evidence="12 13">UTICA-S1B9</strain>
    </source>
</reference>
<evidence type="ECO:0000256" key="3">
    <source>
        <dbReference type="ARBA" id="ARBA00022475"/>
    </source>
</evidence>
<dbReference type="InterPro" id="IPR024961">
    <property type="entry name" value="T2SS_GspC_N"/>
</dbReference>
<evidence type="ECO:0000313" key="11">
    <source>
        <dbReference type="EMBL" id="PPK50767.1"/>
    </source>
</evidence>
<dbReference type="Proteomes" id="UP000239446">
    <property type="component" value="Unassembled WGS sequence"/>
</dbReference>
<evidence type="ECO:0000256" key="9">
    <source>
        <dbReference type="SAM" id="MobiDB-lite"/>
    </source>
</evidence>
<accession>A0A2S6G523</accession>
<dbReference type="Proteomes" id="UP000239648">
    <property type="component" value="Unassembled WGS sequence"/>
</dbReference>
<evidence type="ECO:0000256" key="6">
    <source>
        <dbReference type="ARBA" id="ARBA00022927"/>
    </source>
</evidence>
<dbReference type="EMBL" id="PTIU01000017">
    <property type="protein sequence ID" value="PPK54219.1"/>
    <property type="molecule type" value="Genomic_DNA"/>
</dbReference>
<evidence type="ECO:0000313" key="14">
    <source>
        <dbReference type="Proteomes" id="UP000239648"/>
    </source>
</evidence>
<keyword evidence="6" id="KW-0653">Protein transport</keyword>
<protein>
    <submittedName>
        <fullName evidence="12">General secretion pathway protein C</fullName>
    </submittedName>
</protein>
<gene>
    <name evidence="12" type="ORF">B0H24_101717</name>
    <name evidence="11" type="ORF">BY455_12017</name>
</gene>
<dbReference type="OrthoDB" id="5574088at2"/>
<organism evidence="12 13">
    <name type="scientific">Marinobacter persicus</name>
    <dbReference type="NCBI Taxonomy" id="930118"/>
    <lineage>
        <taxon>Bacteria</taxon>
        <taxon>Pseudomonadati</taxon>
        <taxon>Pseudomonadota</taxon>
        <taxon>Gammaproteobacteria</taxon>
        <taxon>Pseudomonadales</taxon>
        <taxon>Marinobacteraceae</taxon>
        <taxon>Marinobacter</taxon>
    </lineage>
</organism>
<dbReference type="Pfam" id="PF11356">
    <property type="entry name" value="T2SSC"/>
    <property type="match status" value="1"/>
</dbReference>
<evidence type="ECO:0000256" key="5">
    <source>
        <dbReference type="ARBA" id="ARBA00022692"/>
    </source>
</evidence>
<evidence type="ECO:0000256" key="2">
    <source>
        <dbReference type="ARBA" id="ARBA00022448"/>
    </source>
</evidence>
<evidence type="ECO:0000313" key="12">
    <source>
        <dbReference type="EMBL" id="PPK54219.1"/>
    </source>
</evidence>
<evidence type="ECO:0000313" key="13">
    <source>
        <dbReference type="Proteomes" id="UP000239446"/>
    </source>
</evidence>
<name>A0A2S6G523_9GAMM</name>
<evidence type="ECO:0000256" key="7">
    <source>
        <dbReference type="ARBA" id="ARBA00022989"/>
    </source>
</evidence>
<feature type="domain" description="Type II secretion system protein GspC N-terminal" evidence="10">
    <location>
        <begin position="18"/>
        <end position="153"/>
    </location>
</feature>
<keyword evidence="14" id="KW-1185">Reference proteome</keyword>
<dbReference type="AlphaFoldDB" id="A0A2S6G523"/>
<feature type="compositionally biased region" description="Basic and acidic residues" evidence="9">
    <location>
        <begin position="194"/>
        <end position="215"/>
    </location>
</feature>